<reference evidence="1" key="1">
    <citation type="submission" date="2020-06" db="EMBL/GenBank/DDBJ databases">
        <title>Draft genome of Bugula neritina, a colonial animal packing powerful symbionts and potential medicines.</title>
        <authorList>
            <person name="Rayko M."/>
        </authorList>
    </citation>
    <scope>NUCLEOTIDE SEQUENCE [LARGE SCALE GENOMIC DNA]</scope>
    <source>
        <strain evidence="1">Kwan_BN1</strain>
    </source>
</reference>
<name>A0A7J7JNK0_BUGNE</name>
<evidence type="ECO:0000313" key="1">
    <source>
        <dbReference type="EMBL" id="KAF6027910.1"/>
    </source>
</evidence>
<dbReference type="Proteomes" id="UP000593567">
    <property type="component" value="Unassembled WGS sequence"/>
</dbReference>
<keyword evidence="2" id="KW-1185">Reference proteome</keyword>
<comment type="caution">
    <text evidence="1">The sequence shown here is derived from an EMBL/GenBank/DDBJ whole genome shotgun (WGS) entry which is preliminary data.</text>
</comment>
<dbReference type="EMBL" id="VXIV02002007">
    <property type="protein sequence ID" value="KAF6027910.1"/>
    <property type="molecule type" value="Genomic_DNA"/>
</dbReference>
<organism evidence="1 2">
    <name type="scientific">Bugula neritina</name>
    <name type="common">Brown bryozoan</name>
    <name type="synonym">Sertularia neritina</name>
    <dbReference type="NCBI Taxonomy" id="10212"/>
    <lineage>
        <taxon>Eukaryota</taxon>
        <taxon>Metazoa</taxon>
        <taxon>Spiralia</taxon>
        <taxon>Lophotrochozoa</taxon>
        <taxon>Bryozoa</taxon>
        <taxon>Gymnolaemata</taxon>
        <taxon>Cheilostomatida</taxon>
        <taxon>Flustrina</taxon>
        <taxon>Buguloidea</taxon>
        <taxon>Bugulidae</taxon>
        <taxon>Bugula</taxon>
    </lineage>
</organism>
<sequence>MIEQVTKDGDTRVGNISVGVTNHYHTQSSLLVWNIYIQTFKKMGVPYQPAYIPFVGHMKELMTTVCITNKSFV</sequence>
<dbReference type="AlphaFoldDB" id="A0A7J7JNK0"/>
<accession>A0A7J7JNK0</accession>
<gene>
    <name evidence="1" type="ORF">EB796_013781</name>
</gene>
<proteinExistence type="predicted"/>
<evidence type="ECO:0000313" key="2">
    <source>
        <dbReference type="Proteomes" id="UP000593567"/>
    </source>
</evidence>
<protein>
    <submittedName>
        <fullName evidence="1">Uncharacterized protein</fullName>
    </submittedName>
</protein>